<reference evidence="2 3" key="1">
    <citation type="submission" date="2019-11" db="EMBL/GenBank/DDBJ databases">
        <title>Comparative genomics of hydrocarbon-degrading Desulfosarcina strains.</title>
        <authorList>
            <person name="Watanabe M."/>
            <person name="Kojima H."/>
            <person name="Fukui M."/>
        </authorList>
    </citation>
    <scope>NUCLEOTIDE SEQUENCE [LARGE SCALE GENOMIC DNA]</scope>
    <source>
        <strain evidence="2 3">28bB2T</strain>
    </source>
</reference>
<dbReference type="KEGG" id="dov:DSCO28_15180"/>
<dbReference type="Proteomes" id="UP000425960">
    <property type="component" value="Chromosome"/>
</dbReference>
<organism evidence="2 3">
    <name type="scientific">Desulfosarcina ovata subsp. sediminis</name>
    <dbReference type="NCBI Taxonomy" id="885957"/>
    <lineage>
        <taxon>Bacteria</taxon>
        <taxon>Pseudomonadati</taxon>
        <taxon>Thermodesulfobacteriota</taxon>
        <taxon>Desulfobacteria</taxon>
        <taxon>Desulfobacterales</taxon>
        <taxon>Desulfosarcinaceae</taxon>
        <taxon>Desulfosarcina</taxon>
    </lineage>
</organism>
<accession>A0A5K7ZFU9</accession>
<evidence type="ECO:0000259" key="1">
    <source>
        <dbReference type="Pfam" id="PF01609"/>
    </source>
</evidence>
<dbReference type="GO" id="GO:0004803">
    <property type="term" value="F:transposase activity"/>
    <property type="evidence" value="ECO:0007669"/>
    <property type="project" value="InterPro"/>
</dbReference>
<dbReference type="AlphaFoldDB" id="A0A5K7ZFU9"/>
<protein>
    <recommendedName>
        <fullName evidence="1">Transposase IS4-like domain-containing protein</fullName>
    </recommendedName>
</protein>
<dbReference type="GO" id="GO:0006313">
    <property type="term" value="P:DNA transposition"/>
    <property type="evidence" value="ECO:0007669"/>
    <property type="project" value="InterPro"/>
</dbReference>
<dbReference type="InterPro" id="IPR002559">
    <property type="entry name" value="Transposase_11"/>
</dbReference>
<name>A0A5K7ZFU9_9BACT</name>
<evidence type="ECO:0000313" key="2">
    <source>
        <dbReference type="EMBL" id="BBO80952.1"/>
    </source>
</evidence>
<feature type="domain" description="Transposase IS4-like" evidence="1">
    <location>
        <begin position="196"/>
        <end position="365"/>
    </location>
</feature>
<dbReference type="Pfam" id="PF01609">
    <property type="entry name" value="DDE_Tnp_1"/>
    <property type="match status" value="1"/>
</dbReference>
<sequence>MRAPVALDQFCSEPDNEVKPFVPDMTAYHLHSEASLLESRRINRQFELLCRKMQTHAYHLCDPGPLLLAPFVNDLGIVQAMESYGPARLRGKDLSNLALLNVFRILSGYRRINHLRNNRDRSVAFASGLGMFGSRSRYYEDTLEFKFDQLHLLRCDLVLRAKELGLTQGTKIAFDFHFKRFFGAHSIDKGIGKGPDKSGDLVPGFRPHGSWDLSTNTLLSMNYYHGGMRAPSILEHYCEEHIFPLFDPLAIEEIYMDSEYTKEASLQYFKQVRCANGDVYICLKKNKQIKKLIGPALEDEAGWEKHDEEDELKTIDVTLPKTLLPLRIAILRDLETRKKIRCFGSTNTELEASEMLQKYRYRWLVCYQRRKNQPKSSIKTQPRVALDADMRFGFC</sequence>
<proteinExistence type="predicted"/>
<dbReference type="GO" id="GO:0003677">
    <property type="term" value="F:DNA binding"/>
    <property type="evidence" value="ECO:0007669"/>
    <property type="project" value="InterPro"/>
</dbReference>
<dbReference type="EMBL" id="AP021876">
    <property type="protein sequence ID" value="BBO80952.1"/>
    <property type="molecule type" value="Genomic_DNA"/>
</dbReference>
<gene>
    <name evidence="2" type="ORF">DSCO28_15180</name>
</gene>
<evidence type="ECO:0000313" key="3">
    <source>
        <dbReference type="Proteomes" id="UP000425960"/>
    </source>
</evidence>